<feature type="compositionally biased region" description="Low complexity" evidence="9">
    <location>
        <begin position="374"/>
        <end position="393"/>
    </location>
</feature>
<evidence type="ECO:0000256" key="6">
    <source>
        <dbReference type="ARBA" id="ARBA00023230"/>
    </source>
</evidence>
<dbReference type="PROSITE" id="PS00036">
    <property type="entry name" value="BZIP_BASIC"/>
    <property type="match status" value="1"/>
</dbReference>
<dbReference type="Gene3D" id="1.20.5.170">
    <property type="match status" value="1"/>
</dbReference>
<evidence type="ECO:0000256" key="4">
    <source>
        <dbReference type="ARBA" id="ARBA00023125"/>
    </source>
</evidence>
<feature type="compositionally biased region" description="Polar residues" evidence="9">
    <location>
        <begin position="434"/>
        <end position="457"/>
    </location>
</feature>
<keyword evidence="7" id="KW-0539">Nucleus</keyword>
<evidence type="ECO:0000259" key="10">
    <source>
        <dbReference type="PROSITE" id="PS50217"/>
    </source>
</evidence>
<dbReference type="InterPro" id="IPR004827">
    <property type="entry name" value="bZIP"/>
</dbReference>
<keyword evidence="5" id="KW-0804">Transcription</keyword>
<dbReference type="Pfam" id="PF00170">
    <property type="entry name" value="bZIP_1"/>
    <property type="match status" value="1"/>
</dbReference>
<evidence type="ECO:0000256" key="5">
    <source>
        <dbReference type="ARBA" id="ARBA00023163"/>
    </source>
</evidence>
<dbReference type="InterPro" id="IPR046347">
    <property type="entry name" value="bZIP_sf"/>
</dbReference>
<dbReference type="AlphaFoldDB" id="A0A4P9ZZZ7"/>
<dbReference type="GO" id="GO:0045944">
    <property type="term" value="P:positive regulation of transcription by RNA polymerase II"/>
    <property type="evidence" value="ECO:0007669"/>
    <property type="project" value="InterPro"/>
</dbReference>
<feature type="domain" description="BZIP" evidence="10">
    <location>
        <begin position="492"/>
        <end position="545"/>
    </location>
</feature>
<dbReference type="EMBL" id="ML002372">
    <property type="protein sequence ID" value="RKP38400.1"/>
    <property type="molecule type" value="Genomic_DNA"/>
</dbReference>
<evidence type="ECO:0000256" key="9">
    <source>
        <dbReference type="SAM" id="MobiDB-lite"/>
    </source>
</evidence>
<protein>
    <recommendedName>
        <fullName evidence="10">BZIP domain-containing protein</fullName>
    </recommendedName>
</protein>
<feature type="region of interest" description="Disordered" evidence="9">
    <location>
        <begin position="344"/>
        <end position="393"/>
    </location>
</feature>
<dbReference type="GO" id="GO:0000981">
    <property type="term" value="F:DNA-binding transcription factor activity, RNA polymerase II-specific"/>
    <property type="evidence" value="ECO:0007669"/>
    <property type="project" value="InterPro"/>
</dbReference>
<comment type="subcellular location">
    <subcellularLocation>
        <location evidence="1">Nucleus</location>
    </subcellularLocation>
</comment>
<feature type="region of interest" description="Disordered" evidence="9">
    <location>
        <begin position="420"/>
        <end position="496"/>
    </location>
</feature>
<dbReference type="PANTHER" id="PTHR46714">
    <property type="entry name" value="TRANSCRIPTIONAL ACTIVATOR HAC1"/>
    <property type="match status" value="1"/>
</dbReference>
<evidence type="ECO:0000256" key="8">
    <source>
        <dbReference type="SAM" id="Coils"/>
    </source>
</evidence>
<comment type="similarity">
    <text evidence="2">Belongs to the bZIP family.</text>
</comment>
<dbReference type="SMART" id="SM00338">
    <property type="entry name" value="BRLZ"/>
    <property type="match status" value="1"/>
</dbReference>
<keyword evidence="3" id="KW-0805">Transcription regulation</keyword>
<dbReference type="InterPro" id="IPR044280">
    <property type="entry name" value="Hac1/HY5"/>
</dbReference>
<dbReference type="STRING" id="215637.A0A4P9ZZZ7"/>
<keyword evidence="12" id="KW-1185">Reference proteome</keyword>
<evidence type="ECO:0000313" key="12">
    <source>
        <dbReference type="Proteomes" id="UP000268162"/>
    </source>
</evidence>
<evidence type="ECO:0000256" key="2">
    <source>
        <dbReference type="ARBA" id="ARBA00007163"/>
    </source>
</evidence>
<dbReference type="GO" id="GO:0003677">
    <property type="term" value="F:DNA binding"/>
    <property type="evidence" value="ECO:0007669"/>
    <property type="project" value="UniProtKB-KW"/>
</dbReference>
<sequence length="582" mass="61659">MSSSNAIDIKSEEHGFRILRTTRSYKSLREYCAPRATPNNAVSTLFGHSCGSFTHTPSAYMILKSDHCDYSVAERGPAENRKYPGDSGTGQANAPVGSKQHGGGNSPLSPYSPYSGGTTSVYPDTSSYATKPHPSSPHTRSYSEAARVDSSLYYSHSGRSSPHYTYRTLNSSMQSLSPATPGNTGILASSHALAPHDIANYSPPVFDTMDHAYAQSSRRHPSSPPGPTTPIGPDPEKTRSQYLNRPRRPIQLPLPYPSQNSPHRTPRHGERSGGSIAGRDGDLTGMALSPTDHHTSGGMATAMEQDPHSGSHLANPGGYPVHPSTSSTVIQRRELVGSHLESEFTTSAQHGYPPQPLAATAEGSGTGHYPQSPHPSFSGGSSGHSVDGSIDSVGMGSSTSGLLSMNSTVANPTLPSSPAFDILDGAGGEGHATPSGSFYSVGGNDQTPLTHRPSASSKGGAAPHFTAATTNPMHSVSGGGGIAKRGGTTTSDERRQRRLLRNRIAAKECRRKKKAYVQALEEQVEYLTDEMGRLRKELEETNAKLTLGAMRDDGTTVASPSASSNPIRHSLSSTHRHTHHQQ</sequence>
<gene>
    <name evidence="11" type="ORF">BJ085DRAFT_31288</name>
</gene>
<feature type="region of interest" description="Disordered" evidence="9">
    <location>
        <begin position="214"/>
        <end position="327"/>
    </location>
</feature>
<evidence type="ECO:0000256" key="7">
    <source>
        <dbReference type="ARBA" id="ARBA00023242"/>
    </source>
</evidence>
<feature type="compositionally biased region" description="Low complexity" evidence="9">
    <location>
        <begin position="106"/>
        <end position="117"/>
    </location>
</feature>
<evidence type="ECO:0000313" key="11">
    <source>
        <dbReference type="EMBL" id="RKP38400.1"/>
    </source>
</evidence>
<dbReference type="Proteomes" id="UP000268162">
    <property type="component" value="Unassembled WGS sequence"/>
</dbReference>
<dbReference type="GO" id="GO:0005634">
    <property type="term" value="C:nucleus"/>
    <property type="evidence" value="ECO:0007669"/>
    <property type="project" value="UniProtKB-SubCell"/>
</dbReference>
<feature type="compositionally biased region" description="Pro residues" evidence="9">
    <location>
        <begin position="222"/>
        <end position="233"/>
    </location>
</feature>
<keyword evidence="8" id="KW-0175">Coiled coil</keyword>
<feature type="coiled-coil region" evidence="8">
    <location>
        <begin position="517"/>
        <end position="544"/>
    </location>
</feature>
<feature type="region of interest" description="Disordered" evidence="9">
    <location>
        <begin position="549"/>
        <end position="582"/>
    </location>
</feature>
<keyword evidence="4" id="KW-0238">DNA-binding</keyword>
<accession>A0A4P9ZZZ7</accession>
<proteinExistence type="inferred from homology"/>
<dbReference type="PANTHER" id="PTHR46714:SF6">
    <property type="entry name" value="TRANSCRIPTIONAL ACTIVATOR HAC1"/>
    <property type="match status" value="1"/>
</dbReference>
<dbReference type="GO" id="GO:0006986">
    <property type="term" value="P:response to unfolded protein"/>
    <property type="evidence" value="ECO:0007669"/>
    <property type="project" value="UniProtKB-KW"/>
</dbReference>
<evidence type="ECO:0000256" key="3">
    <source>
        <dbReference type="ARBA" id="ARBA00023015"/>
    </source>
</evidence>
<organism evidence="11 12">
    <name type="scientific">Dimargaris cristalligena</name>
    <dbReference type="NCBI Taxonomy" id="215637"/>
    <lineage>
        <taxon>Eukaryota</taxon>
        <taxon>Fungi</taxon>
        <taxon>Fungi incertae sedis</taxon>
        <taxon>Zoopagomycota</taxon>
        <taxon>Kickxellomycotina</taxon>
        <taxon>Dimargaritomycetes</taxon>
        <taxon>Dimargaritales</taxon>
        <taxon>Dimargaritaceae</taxon>
        <taxon>Dimargaris</taxon>
    </lineage>
</organism>
<feature type="compositionally biased region" description="Polar residues" evidence="9">
    <location>
        <begin position="118"/>
        <end position="129"/>
    </location>
</feature>
<dbReference type="PROSITE" id="PS50217">
    <property type="entry name" value="BZIP"/>
    <property type="match status" value="1"/>
</dbReference>
<keyword evidence="6" id="KW-0834">Unfolded protein response</keyword>
<name>A0A4P9ZZZ7_9FUNG</name>
<evidence type="ECO:0000256" key="1">
    <source>
        <dbReference type="ARBA" id="ARBA00004123"/>
    </source>
</evidence>
<feature type="compositionally biased region" description="Polar residues" evidence="9">
    <location>
        <begin position="556"/>
        <end position="567"/>
    </location>
</feature>
<reference evidence="12" key="1">
    <citation type="journal article" date="2018" name="Nat. Microbiol.">
        <title>Leveraging single-cell genomics to expand the fungal tree of life.</title>
        <authorList>
            <person name="Ahrendt S.R."/>
            <person name="Quandt C.A."/>
            <person name="Ciobanu D."/>
            <person name="Clum A."/>
            <person name="Salamov A."/>
            <person name="Andreopoulos B."/>
            <person name="Cheng J.F."/>
            <person name="Woyke T."/>
            <person name="Pelin A."/>
            <person name="Henrissat B."/>
            <person name="Reynolds N.K."/>
            <person name="Benny G.L."/>
            <person name="Smith M.E."/>
            <person name="James T.Y."/>
            <person name="Grigoriev I.V."/>
        </authorList>
    </citation>
    <scope>NUCLEOTIDE SEQUENCE [LARGE SCALE GENOMIC DNA]</scope>
    <source>
        <strain evidence="12">RSA 468</strain>
    </source>
</reference>
<feature type="region of interest" description="Disordered" evidence="9">
    <location>
        <begin position="77"/>
        <end position="144"/>
    </location>
</feature>
<dbReference type="SUPFAM" id="SSF57959">
    <property type="entry name" value="Leucine zipper domain"/>
    <property type="match status" value="1"/>
</dbReference>